<sequence length="334" mass="39285">GQKPFEKPGWLSGATTCKRRFFQNEVVRKQEFKACGMRYCQTDGGKTATKVNGEPHCQSNHPGHNQYHKWVLFDTRFASKLSRRWKRRKIRDDVEAQTWKELQWANSAEDWNSKHYMVLDVDEQNGRGPETISFKNVPPGLYQVVVNQWTTTGRSVYLNGRRVKVEDVSWGNPRVNLYIGGNSIRFECEISDACRMKSRVWNVLNIKVEDAGPLEGSTSGERKYRIRLYDRKETMLPLRWVEMPTRRATETYYDRYYNQKKRWVYYSKDSEGQDWFYKATQGNEYTDEYLESVCYGECEPAEPEFKDCLARDSSRRLARNHSKASESEVYAKDA</sequence>
<comment type="caution">
    <text evidence="1">The sequence shown here is derived from an EMBL/GenBank/DDBJ whole genome shotgun (WGS) entry which is preliminary data.</text>
</comment>
<name>A0ABP0NVL0_9DINO</name>
<reference evidence="1 2" key="1">
    <citation type="submission" date="2024-02" db="EMBL/GenBank/DDBJ databases">
        <authorList>
            <person name="Chen Y."/>
            <person name="Shah S."/>
            <person name="Dougan E. K."/>
            <person name="Thang M."/>
            <person name="Chan C."/>
        </authorList>
    </citation>
    <scope>NUCLEOTIDE SEQUENCE [LARGE SCALE GENOMIC DNA]</scope>
</reference>
<keyword evidence="2" id="KW-1185">Reference proteome</keyword>
<feature type="non-terminal residue" evidence="1">
    <location>
        <position position="1"/>
    </location>
</feature>
<protein>
    <submittedName>
        <fullName evidence="1">Uncharacterized protein</fullName>
    </submittedName>
</protein>
<proteinExistence type="predicted"/>
<accession>A0ABP0NVL0</accession>
<organism evidence="1 2">
    <name type="scientific">Durusdinium trenchii</name>
    <dbReference type="NCBI Taxonomy" id="1381693"/>
    <lineage>
        <taxon>Eukaryota</taxon>
        <taxon>Sar</taxon>
        <taxon>Alveolata</taxon>
        <taxon>Dinophyceae</taxon>
        <taxon>Suessiales</taxon>
        <taxon>Symbiodiniaceae</taxon>
        <taxon>Durusdinium</taxon>
    </lineage>
</organism>
<gene>
    <name evidence="1" type="ORF">CCMP2556_LOCUS33320</name>
</gene>
<evidence type="ECO:0000313" key="1">
    <source>
        <dbReference type="EMBL" id="CAK9067840.1"/>
    </source>
</evidence>
<evidence type="ECO:0000313" key="2">
    <source>
        <dbReference type="Proteomes" id="UP001642484"/>
    </source>
</evidence>
<dbReference type="Proteomes" id="UP001642484">
    <property type="component" value="Unassembled WGS sequence"/>
</dbReference>
<dbReference type="EMBL" id="CAXAMN010022262">
    <property type="protein sequence ID" value="CAK9067840.1"/>
    <property type="molecule type" value="Genomic_DNA"/>
</dbReference>